<evidence type="ECO:0000256" key="1">
    <source>
        <dbReference type="SAM" id="MobiDB-lite"/>
    </source>
</evidence>
<evidence type="ECO:0000313" key="3">
    <source>
        <dbReference type="Proteomes" id="UP000383932"/>
    </source>
</evidence>
<keyword evidence="3" id="KW-1185">Reference proteome</keyword>
<gene>
    <name evidence="2" type="ORF">CTheo_8553</name>
</gene>
<comment type="caution">
    <text evidence="2">The sequence shown here is derived from an EMBL/GenBank/DDBJ whole genome shotgun (WGS) entry which is preliminary data.</text>
</comment>
<organism evidence="2 3">
    <name type="scientific">Ceratobasidium theobromae</name>
    <dbReference type="NCBI Taxonomy" id="1582974"/>
    <lineage>
        <taxon>Eukaryota</taxon>
        <taxon>Fungi</taxon>
        <taxon>Dikarya</taxon>
        <taxon>Basidiomycota</taxon>
        <taxon>Agaricomycotina</taxon>
        <taxon>Agaricomycetes</taxon>
        <taxon>Cantharellales</taxon>
        <taxon>Ceratobasidiaceae</taxon>
        <taxon>Ceratobasidium</taxon>
    </lineage>
</organism>
<dbReference type="InterPro" id="IPR046521">
    <property type="entry name" value="DUF6698"/>
</dbReference>
<evidence type="ECO:0000313" key="2">
    <source>
        <dbReference type="EMBL" id="KAB5588005.1"/>
    </source>
</evidence>
<dbReference type="Pfam" id="PF20414">
    <property type="entry name" value="DUF6698"/>
    <property type="match status" value="1"/>
</dbReference>
<feature type="region of interest" description="Disordered" evidence="1">
    <location>
        <begin position="1"/>
        <end position="50"/>
    </location>
</feature>
<protein>
    <submittedName>
        <fullName evidence="2">Uncharacterized protein</fullName>
    </submittedName>
</protein>
<dbReference type="EMBL" id="SSOP01000623">
    <property type="protein sequence ID" value="KAB5588005.1"/>
    <property type="molecule type" value="Genomic_DNA"/>
</dbReference>
<feature type="compositionally biased region" description="Basic and acidic residues" evidence="1">
    <location>
        <begin position="34"/>
        <end position="46"/>
    </location>
</feature>
<sequence>MAGPQRDVRACQHNHIPYRRPNRSPTPEEAPSEQDVHDTHVLDSDRSPLPTDARQLTQMVSMFWSARVVLNTGKEICQAREDDSEQAIRDAASQAHKLNFALYDELDRLQPDLFDLLATEGNHFIRNVRDKLNKGRSGAKAEDNHKVKHAIPHLKRWEPSLVDEPKDKHGLIHPEWRKGIGAKYQLTQVTPAFLAYIAVLVRFTLSSEDTFSDDGGTFNYIDFYSQLRNFLERPQFNRCTKVLLEWWNNQLFPDAIRDDTGGTGAGNPPDGMLVLLEAEFDEDEAELVDADEGED</sequence>
<reference evidence="2 3" key="1">
    <citation type="journal article" date="2019" name="Fungal Biol. Biotechnol.">
        <title>Draft genome sequence of fastidious pathogen Ceratobasidium theobromae, which causes vascular-streak dieback in Theobroma cacao.</title>
        <authorList>
            <person name="Ali S.S."/>
            <person name="Asman A."/>
            <person name="Shao J."/>
            <person name="Firmansyah A.P."/>
            <person name="Susilo A.W."/>
            <person name="Rosmana A."/>
            <person name="McMahon P."/>
            <person name="Junaid M."/>
            <person name="Guest D."/>
            <person name="Kheng T.Y."/>
            <person name="Meinhardt L.W."/>
            <person name="Bailey B.A."/>
        </authorList>
    </citation>
    <scope>NUCLEOTIDE SEQUENCE [LARGE SCALE GENOMIC DNA]</scope>
    <source>
        <strain evidence="2 3">CT2</strain>
    </source>
</reference>
<dbReference type="Proteomes" id="UP000383932">
    <property type="component" value="Unassembled WGS sequence"/>
</dbReference>
<dbReference type="AlphaFoldDB" id="A0A5N5Q8G3"/>
<feature type="compositionally biased region" description="Basic and acidic residues" evidence="1">
    <location>
        <begin position="1"/>
        <end position="10"/>
    </location>
</feature>
<proteinExistence type="predicted"/>
<name>A0A5N5Q8G3_9AGAM</name>
<accession>A0A5N5Q8G3</accession>
<dbReference type="OrthoDB" id="3160134at2759"/>